<dbReference type="Proteomes" id="UP001163328">
    <property type="component" value="Chromosome"/>
</dbReference>
<evidence type="ECO:0000313" key="12">
    <source>
        <dbReference type="Proteomes" id="UP001163328"/>
    </source>
</evidence>
<evidence type="ECO:0000256" key="3">
    <source>
        <dbReference type="ARBA" id="ARBA00019010"/>
    </source>
</evidence>
<comment type="subcellular location">
    <subcellularLocation>
        <location evidence="1">Cytoplasm</location>
    </subcellularLocation>
</comment>
<evidence type="ECO:0000256" key="4">
    <source>
        <dbReference type="ARBA" id="ARBA00022490"/>
    </source>
</evidence>
<dbReference type="NCBIfam" id="TIGR00150">
    <property type="entry name" value="T6A_YjeE"/>
    <property type="match status" value="1"/>
</dbReference>
<keyword evidence="9" id="KW-0460">Magnesium</keyword>
<evidence type="ECO:0000256" key="5">
    <source>
        <dbReference type="ARBA" id="ARBA00022694"/>
    </source>
</evidence>
<gene>
    <name evidence="11" type="primary">tsaE</name>
    <name evidence="11" type="ORF">K5I29_03605</name>
</gene>
<dbReference type="RefSeq" id="WP_264434486.1">
    <property type="nucleotide sequence ID" value="NZ_CP081495.1"/>
</dbReference>
<evidence type="ECO:0000256" key="7">
    <source>
        <dbReference type="ARBA" id="ARBA00022741"/>
    </source>
</evidence>
<evidence type="ECO:0000256" key="8">
    <source>
        <dbReference type="ARBA" id="ARBA00022840"/>
    </source>
</evidence>
<keyword evidence="4" id="KW-0963">Cytoplasm</keyword>
<proteinExistence type="inferred from homology"/>
<sequence>MEIVYSLEEIDAVAKQIIQNTTNNIILFDAQMGTGKTTLIKALLKNLGVTDATSSPTFSIVNEHVTAENKTFYHFDLYRLNSEEEAYDFGIEEYLYSDHFCFIEWPEKASNLLPKNHTKITIETLPNGKRKLFIKN</sequence>
<organism evidence="11 12">
    <name type="scientific">Flavobacterium agricola</name>
    <dbReference type="NCBI Taxonomy" id="2870839"/>
    <lineage>
        <taxon>Bacteria</taxon>
        <taxon>Pseudomonadati</taxon>
        <taxon>Bacteroidota</taxon>
        <taxon>Flavobacteriia</taxon>
        <taxon>Flavobacteriales</taxon>
        <taxon>Flavobacteriaceae</taxon>
        <taxon>Flavobacterium</taxon>
    </lineage>
</organism>
<protein>
    <recommendedName>
        <fullName evidence="3">tRNA threonylcarbamoyladenosine biosynthesis protein TsaE</fullName>
    </recommendedName>
    <alternativeName>
        <fullName evidence="10">t(6)A37 threonylcarbamoyladenosine biosynthesis protein TsaE</fullName>
    </alternativeName>
</protein>
<keyword evidence="6" id="KW-0479">Metal-binding</keyword>
<accession>A0ABY6M2H6</accession>
<keyword evidence="12" id="KW-1185">Reference proteome</keyword>
<evidence type="ECO:0000256" key="9">
    <source>
        <dbReference type="ARBA" id="ARBA00022842"/>
    </source>
</evidence>
<dbReference type="InterPro" id="IPR003442">
    <property type="entry name" value="T6A_TsaE"/>
</dbReference>
<evidence type="ECO:0000256" key="10">
    <source>
        <dbReference type="ARBA" id="ARBA00032441"/>
    </source>
</evidence>
<evidence type="ECO:0000256" key="1">
    <source>
        <dbReference type="ARBA" id="ARBA00004496"/>
    </source>
</evidence>
<dbReference type="InterPro" id="IPR027417">
    <property type="entry name" value="P-loop_NTPase"/>
</dbReference>
<name>A0ABY6M2H6_9FLAO</name>
<dbReference type="PANTHER" id="PTHR33540:SF2">
    <property type="entry name" value="TRNA THREONYLCARBAMOYLADENOSINE BIOSYNTHESIS PROTEIN TSAE"/>
    <property type="match status" value="1"/>
</dbReference>
<dbReference type="Pfam" id="PF02367">
    <property type="entry name" value="TsaE"/>
    <property type="match status" value="1"/>
</dbReference>
<dbReference type="EMBL" id="CP081495">
    <property type="protein sequence ID" value="UYW02007.1"/>
    <property type="molecule type" value="Genomic_DNA"/>
</dbReference>
<dbReference type="Gene3D" id="3.40.50.300">
    <property type="entry name" value="P-loop containing nucleotide triphosphate hydrolases"/>
    <property type="match status" value="1"/>
</dbReference>
<comment type="similarity">
    <text evidence="2">Belongs to the TsaE family.</text>
</comment>
<keyword evidence="5" id="KW-0819">tRNA processing</keyword>
<evidence type="ECO:0000256" key="2">
    <source>
        <dbReference type="ARBA" id="ARBA00007599"/>
    </source>
</evidence>
<dbReference type="PANTHER" id="PTHR33540">
    <property type="entry name" value="TRNA THREONYLCARBAMOYLADENOSINE BIOSYNTHESIS PROTEIN TSAE"/>
    <property type="match status" value="1"/>
</dbReference>
<dbReference type="SUPFAM" id="SSF52540">
    <property type="entry name" value="P-loop containing nucleoside triphosphate hydrolases"/>
    <property type="match status" value="1"/>
</dbReference>
<evidence type="ECO:0000256" key="6">
    <source>
        <dbReference type="ARBA" id="ARBA00022723"/>
    </source>
</evidence>
<evidence type="ECO:0000313" key="11">
    <source>
        <dbReference type="EMBL" id="UYW02007.1"/>
    </source>
</evidence>
<reference evidence="11" key="1">
    <citation type="submission" date="2021-08" db="EMBL/GenBank/DDBJ databases">
        <title>Flavobacterium sp. strain CC-SYL302.</title>
        <authorList>
            <person name="Lin S.-Y."/>
            <person name="Lee T.-H."/>
            <person name="Young C.-C."/>
        </authorList>
    </citation>
    <scope>NUCLEOTIDE SEQUENCE</scope>
    <source>
        <strain evidence="11">CC-SYL302</strain>
    </source>
</reference>
<keyword evidence="8" id="KW-0067">ATP-binding</keyword>
<keyword evidence="7" id="KW-0547">Nucleotide-binding</keyword>